<dbReference type="RefSeq" id="XP_033600946.1">
    <property type="nucleotide sequence ID" value="XM_033743893.1"/>
</dbReference>
<feature type="transmembrane region" description="Helical" evidence="1">
    <location>
        <begin position="38"/>
        <end position="55"/>
    </location>
</feature>
<evidence type="ECO:0000313" key="3">
    <source>
        <dbReference type="Proteomes" id="UP000799437"/>
    </source>
</evidence>
<sequence length="61" mass="6904">MTSFMDVINAIDILPFAIASAVHFVLKLLIALDQAETVSSVFVSWFMILDISLFARHRSQY</sequence>
<keyword evidence="1" id="KW-0812">Transmembrane</keyword>
<dbReference type="GeneID" id="54484947"/>
<dbReference type="EMBL" id="ML996571">
    <property type="protein sequence ID" value="KAF2758495.1"/>
    <property type="molecule type" value="Genomic_DNA"/>
</dbReference>
<feature type="transmembrane region" description="Helical" evidence="1">
    <location>
        <begin position="7"/>
        <end position="26"/>
    </location>
</feature>
<dbReference type="Proteomes" id="UP000799437">
    <property type="component" value="Unassembled WGS sequence"/>
</dbReference>
<reference evidence="2" key="1">
    <citation type="journal article" date="2020" name="Stud. Mycol.">
        <title>101 Dothideomycetes genomes: a test case for predicting lifestyles and emergence of pathogens.</title>
        <authorList>
            <person name="Haridas S."/>
            <person name="Albert R."/>
            <person name="Binder M."/>
            <person name="Bloem J."/>
            <person name="Labutti K."/>
            <person name="Salamov A."/>
            <person name="Andreopoulos B."/>
            <person name="Baker S."/>
            <person name="Barry K."/>
            <person name="Bills G."/>
            <person name="Bluhm B."/>
            <person name="Cannon C."/>
            <person name="Castanera R."/>
            <person name="Culley D."/>
            <person name="Daum C."/>
            <person name="Ezra D."/>
            <person name="Gonzalez J."/>
            <person name="Henrissat B."/>
            <person name="Kuo A."/>
            <person name="Liang C."/>
            <person name="Lipzen A."/>
            <person name="Lutzoni F."/>
            <person name="Magnuson J."/>
            <person name="Mondo S."/>
            <person name="Nolan M."/>
            <person name="Ohm R."/>
            <person name="Pangilinan J."/>
            <person name="Park H.-J."/>
            <person name="Ramirez L."/>
            <person name="Alfaro M."/>
            <person name="Sun H."/>
            <person name="Tritt A."/>
            <person name="Yoshinaga Y."/>
            <person name="Zwiers L.-H."/>
            <person name="Turgeon B."/>
            <person name="Goodwin S."/>
            <person name="Spatafora J."/>
            <person name="Crous P."/>
            <person name="Grigoriev I."/>
        </authorList>
    </citation>
    <scope>NUCLEOTIDE SEQUENCE</scope>
    <source>
        <strain evidence="2">CBS 121739</strain>
    </source>
</reference>
<proteinExistence type="predicted"/>
<gene>
    <name evidence="2" type="ORF">EJ05DRAFT_475799</name>
</gene>
<accession>A0A6A6W7H9</accession>
<evidence type="ECO:0000256" key="1">
    <source>
        <dbReference type="SAM" id="Phobius"/>
    </source>
</evidence>
<protein>
    <submittedName>
        <fullName evidence="2">Uncharacterized protein</fullName>
    </submittedName>
</protein>
<dbReference type="AlphaFoldDB" id="A0A6A6W7H9"/>
<keyword evidence="1" id="KW-1133">Transmembrane helix</keyword>
<evidence type="ECO:0000313" key="2">
    <source>
        <dbReference type="EMBL" id="KAF2758495.1"/>
    </source>
</evidence>
<name>A0A6A6W7H9_9PEZI</name>
<organism evidence="2 3">
    <name type="scientific">Pseudovirgaria hyperparasitica</name>
    <dbReference type="NCBI Taxonomy" id="470096"/>
    <lineage>
        <taxon>Eukaryota</taxon>
        <taxon>Fungi</taxon>
        <taxon>Dikarya</taxon>
        <taxon>Ascomycota</taxon>
        <taxon>Pezizomycotina</taxon>
        <taxon>Dothideomycetes</taxon>
        <taxon>Dothideomycetes incertae sedis</taxon>
        <taxon>Acrospermales</taxon>
        <taxon>Acrospermaceae</taxon>
        <taxon>Pseudovirgaria</taxon>
    </lineage>
</organism>
<keyword evidence="3" id="KW-1185">Reference proteome</keyword>
<keyword evidence="1" id="KW-0472">Membrane</keyword>